<protein>
    <submittedName>
        <fullName evidence="1">Uncharacterized protein</fullName>
    </submittedName>
</protein>
<accession>A0A1H1TCJ3</accession>
<name>A0A1H1TCJ3_9GAMM</name>
<dbReference type="Proteomes" id="UP000243413">
    <property type="component" value="Chromosome I"/>
</dbReference>
<evidence type="ECO:0000313" key="1">
    <source>
        <dbReference type="EMBL" id="SDS57844.1"/>
    </source>
</evidence>
<sequence>MTQNLPAVVYHPLSELTEQNELDLVLNAASEVLNAGHITAIVNAFFVNTKICVNGIPYLKVSGLSTILRTGNSGAERPLIYQGIPGIISASEIVEIDGVEHISGPTLRGLIDTRISLTAGRTRQYLMIAMQSYERILNLSQVRDLKDLFLEDIRNNRPLLKTQRIAEYNITSCEFTGIPFNNRAEVEFAHIESVVTNPMLALDINNGVIIQREIHQELTRRGIHGYEGMYKYCQEHSYSTRWAD</sequence>
<gene>
    <name evidence="1" type="ORF">SAMN05216271_2230</name>
</gene>
<organism evidence="1 2">
    <name type="scientific">Halopseudomonas sabulinigri</name>
    <dbReference type="NCBI Taxonomy" id="472181"/>
    <lineage>
        <taxon>Bacteria</taxon>
        <taxon>Pseudomonadati</taxon>
        <taxon>Pseudomonadota</taxon>
        <taxon>Gammaproteobacteria</taxon>
        <taxon>Pseudomonadales</taxon>
        <taxon>Pseudomonadaceae</taxon>
        <taxon>Halopseudomonas</taxon>
    </lineage>
</organism>
<evidence type="ECO:0000313" key="2">
    <source>
        <dbReference type="Proteomes" id="UP000243413"/>
    </source>
</evidence>
<reference evidence="2" key="1">
    <citation type="submission" date="2016-10" db="EMBL/GenBank/DDBJ databases">
        <authorList>
            <person name="Varghese N."/>
            <person name="Submissions S."/>
        </authorList>
    </citation>
    <scope>NUCLEOTIDE SEQUENCE [LARGE SCALE GENOMIC DNA]</scope>
    <source>
        <strain evidence="2">JCM 14963</strain>
    </source>
</reference>
<dbReference type="RefSeq" id="WP_092286627.1">
    <property type="nucleotide sequence ID" value="NZ_LT629763.1"/>
</dbReference>
<dbReference type="EMBL" id="LT629763">
    <property type="protein sequence ID" value="SDS57844.1"/>
    <property type="molecule type" value="Genomic_DNA"/>
</dbReference>
<proteinExistence type="predicted"/>
<dbReference type="OrthoDB" id="6890921at2"/>
<dbReference type="STRING" id="472181.SAMN05216271_2230"/>
<dbReference type="AlphaFoldDB" id="A0A1H1TCJ3"/>